<dbReference type="GO" id="GO:0034203">
    <property type="term" value="P:glycolipid translocation"/>
    <property type="evidence" value="ECO:0007669"/>
    <property type="project" value="TreeGrafter"/>
</dbReference>
<dbReference type="GO" id="GO:0005789">
    <property type="term" value="C:endoplasmic reticulum membrane"/>
    <property type="evidence" value="ECO:0007669"/>
    <property type="project" value="UniProtKB-SubCell"/>
</dbReference>
<dbReference type="RefSeq" id="XP_007174839.2">
    <property type="nucleotide sequence ID" value="XM_007174777.2"/>
</dbReference>
<dbReference type="PANTHER" id="PTHR13117:SF5">
    <property type="entry name" value="PROTEIN RFT1 HOMOLOG"/>
    <property type="match status" value="1"/>
</dbReference>
<evidence type="ECO:0000256" key="2">
    <source>
        <dbReference type="ARBA" id="ARBA00004922"/>
    </source>
</evidence>
<dbReference type="CTD" id="91869"/>
<evidence type="ECO:0000256" key="9">
    <source>
        <dbReference type="RuleBase" id="RU365067"/>
    </source>
</evidence>
<comment type="subcellular location">
    <subcellularLocation>
        <location evidence="1 9">Endoplasmic reticulum membrane</location>
        <topology evidence="1 9">Multi-pass membrane protein</topology>
    </subcellularLocation>
</comment>
<dbReference type="GeneID" id="103000253"/>
<feature type="transmembrane region" description="Helical" evidence="9">
    <location>
        <begin position="148"/>
        <end position="171"/>
    </location>
</feature>
<dbReference type="InterPro" id="IPR007594">
    <property type="entry name" value="RFT1"/>
</dbReference>
<feature type="transmembrane region" description="Helical" evidence="9">
    <location>
        <begin position="429"/>
        <end position="450"/>
    </location>
</feature>
<evidence type="ECO:0000256" key="7">
    <source>
        <dbReference type="ARBA" id="ARBA00023136"/>
    </source>
</evidence>
<proteinExistence type="inferred from homology"/>
<reference evidence="11" key="1">
    <citation type="submission" date="2025-08" db="UniProtKB">
        <authorList>
            <consortium name="RefSeq"/>
        </authorList>
    </citation>
    <scope>IDENTIFICATION</scope>
</reference>
<evidence type="ECO:0000256" key="4">
    <source>
        <dbReference type="ARBA" id="ARBA00022692"/>
    </source>
</evidence>
<evidence type="ECO:0000256" key="6">
    <source>
        <dbReference type="ARBA" id="ARBA00022989"/>
    </source>
</evidence>
<feature type="transmembrane region" description="Helical" evidence="9">
    <location>
        <begin position="406"/>
        <end position="423"/>
    </location>
</feature>
<feature type="transmembrane region" description="Helical" evidence="9">
    <location>
        <begin position="322"/>
        <end position="350"/>
    </location>
</feature>
<comment type="similarity">
    <text evidence="3 9">Belongs to the RFT1 family.</text>
</comment>
<evidence type="ECO:0000256" key="3">
    <source>
        <dbReference type="ARBA" id="ARBA00010288"/>
    </source>
</evidence>
<keyword evidence="5" id="KW-0256">Endoplasmic reticulum</keyword>
<feature type="transmembrane region" description="Helical" evidence="9">
    <location>
        <begin position="177"/>
        <end position="200"/>
    </location>
</feature>
<dbReference type="STRING" id="310752.A0A383ZJ04"/>
<comment type="function">
    <text evidence="8 9">Intramembrane glycolipid transporter that operates in the biosynthetic pathway of dolichol-linked oligosaccharides, the glycan precursors employed in protein asparagine (N)-glycosylation. The sequential addition of sugars to dolichol pyrophosphate produces dolichol-linked oligosaccharides containing fourteen sugars, including two GlcNAcs, nine mannoses and three glucoses. Once assembled, the oligosaccharide is transferred from the lipid to nascent proteins by oligosaccharyltransferases. The assembly of dolichol-linked oligosaccharides begins on the cytosolic side of the endoplasmic reticulum membrane and finishes in its lumen. RFT1 could mediate the translocation of the cytosolically oriented intermediate DolPP-GlcNAc2Man5, produced by ALG11, into the ER lumen where dolichol-linked oligosaccharides assembly continues. However, the intramembrane lipid transporter activity could not be confirmed in vitro.</text>
</comment>
<feature type="transmembrane region" description="Helical" evidence="9">
    <location>
        <begin position="370"/>
        <end position="394"/>
    </location>
</feature>
<dbReference type="InParanoid" id="A0A383ZJ04"/>
<feature type="transmembrane region" description="Helical" evidence="9">
    <location>
        <begin position="83"/>
        <end position="104"/>
    </location>
</feature>
<evidence type="ECO:0000313" key="11">
    <source>
        <dbReference type="RefSeq" id="XP_007174839.2"/>
    </source>
</evidence>
<dbReference type="FunCoup" id="A0A383ZJ04">
    <property type="interactions" value="3695"/>
</dbReference>
<keyword evidence="4 9" id="KW-0812">Transmembrane</keyword>
<gene>
    <name evidence="11" type="primary">RFT1</name>
</gene>
<dbReference type="PANTHER" id="PTHR13117">
    <property type="entry name" value="ENDOPLASMIC RETICULUM MULTISPAN TRANSMEMBRANE PROTEIN-RELATED"/>
    <property type="match status" value="1"/>
</dbReference>
<evidence type="ECO:0000256" key="5">
    <source>
        <dbReference type="ARBA" id="ARBA00022824"/>
    </source>
</evidence>
<dbReference type="KEGG" id="bacu:103000253"/>
<organism evidence="10 11">
    <name type="scientific">Balaenoptera acutorostrata</name>
    <name type="common">Common minke whale</name>
    <name type="synonym">Balaena rostrata</name>
    <dbReference type="NCBI Taxonomy" id="9767"/>
    <lineage>
        <taxon>Eukaryota</taxon>
        <taxon>Metazoa</taxon>
        <taxon>Chordata</taxon>
        <taxon>Craniata</taxon>
        <taxon>Vertebrata</taxon>
        <taxon>Euteleostomi</taxon>
        <taxon>Mammalia</taxon>
        <taxon>Eutheria</taxon>
        <taxon>Laurasiatheria</taxon>
        <taxon>Artiodactyla</taxon>
        <taxon>Whippomorpha</taxon>
        <taxon>Cetacea</taxon>
        <taxon>Mysticeti</taxon>
        <taxon>Balaenopteridae</taxon>
        <taxon>Balaenoptera</taxon>
    </lineage>
</organism>
<evidence type="ECO:0000256" key="1">
    <source>
        <dbReference type="ARBA" id="ARBA00004477"/>
    </source>
</evidence>
<dbReference type="AlphaFoldDB" id="A0A383ZJ04"/>
<keyword evidence="7 9" id="KW-0472">Membrane</keyword>
<name>A0A383ZJ04_BALAC</name>
<feature type="transmembrane region" description="Helical" evidence="9">
    <location>
        <begin position="499"/>
        <end position="518"/>
    </location>
</feature>
<feature type="transmembrane region" description="Helical" evidence="9">
    <location>
        <begin position="116"/>
        <end position="136"/>
    </location>
</feature>
<keyword evidence="10" id="KW-1185">Reference proteome</keyword>
<comment type="pathway">
    <text evidence="2">Protein modification; protein glycosylation.</text>
</comment>
<dbReference type="Pfam" id="PF04506">
    <property type="entry name" value="Rft-1"/>
    <property type="match status" value="1"/>
</dbReference>
<sequence>MRPREVLGQAARLASSGLLLQVLFRLITFVLNAFILRFLSKEIVGIVNVRLTLLYSTTIFLAREAFRRACLSGSTRRDWSQTLNLLWLTVPLGVFWSVFLGWAWLQLLAVPDPDVIPHYGTGVVLFGFSAVVELLGEPFRVLAQAHMFVKLKVIAESLSVILKSVLTAFLVLCLPHWGLYIFSLAQLFYTAVLVLCYVIYFTKLLGSPESAKQQVLPVSRMTDMLPNITRSRAFVNWEEAKLTWSFFKQSFLKQILTEGERYVMTFLNVLNFGDQGVYDIVNNLGSLVARLIFQPIEESFYIFFAKVLEREKDATLQKEEDVAVAAAVLESLLKLALLTGLTISVFGFAYSQLALDIYGGAMLSSGSGPVLLRAYCLYVLLLAINGVTECFTFAAMSKEEVDRYNFTMLALSSSFLLLAYLLTHWCGSVGFILANCFNMGIRITHSLCFIHHYYRKSPHKPLAGLFLSPVLLGAFALSGGITAVSKVFLCCERGWPAKLLHVAVGALCLGATLGTAFLTETKLIHFLRTQLGVSRLTDKTT</sequence>
<accession>A0A383ZJ04</accession>
<keyword evidence="6 9" id="KW-1133">Transmembrane helix</keyword>
<feature type="transmembrane region" description="Helical" evidence="9">
    <location>
        <begin position="462"/>
        <end position="484"/>
    </location>
</feature>
<feature type="transmembrane region" description="Helical" evidence="9">
    <location>
        <begin position="12"/>
        <end position="37"/>
    </location>
</feature>
<evidence type="ECO:0000256" key="8">
    <source>
        <dbReference type="ARBA" id="ARBA00045912"/>
    </source>
</evidence>
<feature type="transmembrane region" description="Helical" evidence="9">
    <location>
        <begin position="43"/>
        <end position="62"/>
    </location>
</feature>
<evidence type="ECO:0000313" key="10">
    <source>
        <dbReference type="Proteomes" id="UP001652580"/>
    </source>
</evidence>
<protein>
    <recommendedName>
        <fullName evidence="9">Protein RFT1 homolog</fullName>
    </recommendedName>
</protein>
<dbReference type="GO" id="GO:0006488">
    <property type="term" value="P:dolichol-linked oligosaccharide biosynthetic process"/>
    <property type="evidence" value="ECO:0007669"/>
    <property type="project" value="InterPro"/>
</dbReference>
<dbReference type="Proteomes" id="UP001652580">
    <property type="component" value="Chromosome 10"/>
</dbReference>